<dbReference type="EMBL" id="CP114029">
    <property type="protein sequence ID" value="WAP67414.1"/>
    <property type="molecule type" value="Genomic_DNA"/>
</dbReference>
<dbReference type="Pfam" id="PF04325">
    <property type="entry name" value="DUF465"/>
    <property type="match status" value="1"/>
</dbReference>
<reference evidence="1" key="1">
    <citation type="submission" date="2022-12" db="EMBL/GenBank/DDBJ databases">
        <title>Jiella pelagia sp. nov., isolated from phosphonate enriched culture of Northwest Pacific surface seawater.</title>
        <authorList>
            <person name="Shin D.Y."/>
            <person name="Hwang C.Y."/>
        </authorList>
    </citation>
    <scope>NUCLEOTIDE SEQUENCE</scope>
    <source>
        <strain evidence="1">HL-NP1</strain>
    </source>
</reference>
<evidence type="ECO:0000313" key="2">
    <source>
        <dbReference type="Proteomes" id="UP001164020"/>
    </source>
</evidence>
<accession>A0ABY7BXD4</accession>
<proteinExistence type="predicted"/>
<keyword evidence="2" id="KW-1185">Reference proteome</keyword>
<sequence>MMTDRSIPGLRMRLKALVGRKNRIEARIATEMKRPAPDSAQLRSLKQLRLRVKDEAVAIGRRLKSRGPTEPSAA</sequence>
<dbReference type="RefSeq" id="WP_268879870.1">
    <property type="nucleotide sequence ID" value="NZ_CP114029.1"/>
</dbReference>
<dbReference type="InterPro" id="IPR007420">
    <property type="entry name" value="DUF465"/>
</dbReference>
<gene>
    <name evidence="1" type="ORF">OH818_17985</name>
</gene>
<protein>
    <submittedName>
        <fullName evidence="1">YdcH family protein</fullName>
    </submittedName>
</protein>
<dbReference type="Proteomes" id="UP001164020">
    <property type="component" value="Chromosome"/>
</dbReference>
<evidence type="ECO:0000313" key="1">
    <source>
        <dbReference type="EMBL" id="WAP67414.1"/>
    </source>
</evidence>
<name>A0ABY7BXD4_9HYPH</name>
<organism evidence="1 2">
    <name type="scientific">Jiella pelagia</name>
    <dbReference type="NCBI Taxonomy" id="2986949"/>
    <lineage>
        <taxon>Bacteria</taxon>
        <taxon>Pseudomonadati</taxon>
        <taxon>Pseudomonadota</taxon>
        <taxon>Alphaproteobacteria</taxon>
        <taxon>Hyphomicrobiales</taxon>
        <taxon>Aurantimonadaceae</taxon>
        <taxon>Jiella</taxon>
    </lineage>
</organism>